<evidence type="ECO:0000256" key="2">
    <source>
        <dbReference type="ARBA" id="ARBA00023002"/>
    </source>
</evidence>
<dbReference type="GO" id="GO:0016491">
    <property type="term" value="F:oxidoreductase activity"/>
    <property type="evidence" value="ECO:0007669"/>
    <property type="project" value="UniProtKB-KW"/>
</dbReference>
<feature type="transmembrane region" description="Helical" evidence="3">
    <location>
        <begin position="214"/>
        <end position="233"/>
    </location>
</feature>
<reference evidence="4" key="1">
    <citation type="submission" date="2019-12" db="EMBL/GenBank/DDBJ databases">
        <authorList>
            <person name="Cremers G."/>
        </authorList>
    </citation>
    <scope>NUCLEOTIDE SEQUENCE</scope>
    <source>
        <strain evidence="4">Vvax</strain>
    </source>
</reference>
<sequence>MWINNVGVGAVGLFDQTPMEAHRRVIEANLLGHMHGAYEIVPHFKSRGRGTLVNMISLGGWVPAPYATACTASKFGLRGFSEALRAELSSYPHIHVCEVYPTFVDTPGMSHGANYSGGQVRPPPPVIDPRTVADALVSLATRPRPSTYIGAPARPGILAHALAPDLVVRSMKWLTDKSLQRARPALRSDGNLYESSRSSAIDGGFRATREINPAAVAVGAIAAALGALALAGLRGRRRRQRG</sequence>
<dbReference type="Pfam" id="PF00106">
    <property type="entry name" value="adh_short"/>
    <property type="match status" value="1"/>
</dbReference>
<keyword evidence="2 4" id="KW-0560">Oxidoreductase</keyword>
<dbReference type="NCBIfam" id="NF004792">
    <property type="entry name" value="PRK06139.1"/>
    <property type="match status" value="1"/>
</dbReference>
<organism evidence="4">
    <name type="scientific">Variovorax paradoxus</name>
    <dbReference type="NCBI Taxonomy" id="34073"/>
    <lineage>
        <taxon>Bacteria</taxon>
        <taxon>Pseudomonadati</taxon>
        <taxon>Pseudomonadota</taxon>
        <taxon>Betaproteobacteria</taxon>
        <taxon>Burkholderiales</taxon>
        <taxon>Comamonadaceae</taxon>
        <taxon>Variovorax</taxon>
    </lineage>
</organism>
<keyword evidence="3" id="KW-0472">Membrane</keyword>
<dbReference type="GO" id="GO:0016020">
    <property type="term" value="C:membrane"/>
    <property type="evidence" value="ECO:0007669"/>
    <property type="project" value="TreeGrafter"/>
</dbReference>
<name>A0A679JGX5_VARPD</name>
<protein>
    <submittedName>
        <fullName evidence="4">Oxidoreductase SadH</fullName>
        <ecNumber evidence="4">1.-.-.-</ecNumber>
    </submittedName>
</protein>
<evidence type="ECO:0000256" key="1">
    <source>
        <dbReference type="ARBA" id="ARBA00006484"/>
    </source>
</evidence>
<dbReference type="InterPro" id="IPR036291">
    <property type="entry name" value="NAD(P)-bd_dom_sf"/>
</dbReference>
<dbReference type="PANTHER" id="PTHR44196:SF1">
    <property type="entry name" value="DEHYDROGENASE_REDUCTASE SDR FAMILY MEMBER 7B"/>
    <property type="match status" value="1"/>
</dbReference>
<keyword evidence="3" id="KW-1133">Transmembrane helix</keyword>
<gene>
    <name evidence="4" type="primary">sadH_3</name>
    <name evidence="4" type="ORF">VVAX_05969</name>
</gene>
<accession>A0A679JGX5</accession>
<keyword evidence="3" id="KW-0812">Transmembrane</keyword>
<dbReference type="PANTHER" id="PTHR44196">
    <property type="entry name" value="DEHYDROGENASE/REDUCTASE SDR FAMILY MEMBER 7B"/>
    <property type="match status" value="1"/>
</dbReference>
<evidence type="ECO:0000256" key="3">
    <source>
        <dbReference type="SAM" id="Phobius"/>
    </source>
</evidence>
<dbReference type="PRINTS" id="PR00081">
    <property type="entry name" value="GDHRDH"/>
</dbReference>
<proteinExistence type="inferred from homology"/>
<evidence type="ECO:0000313" key="4">
    <source>
        <dbReference type="EMBL" id="CAA2109698.1"/>
    </source>
</evidence>
<dbReference type="EMBL" id="LR743508">
    <property type="protein sequence ID" value="CAA2109698.1"/>
    <property type="molecule type" value="Genomic_DNA"/>
</dbReference>
<dbReference type="EC" id="1.-.-.-" evidence="4"/>
<dbReference type="AlphaFoldDB" id="A0A679JGX5"/>
<dbReference type="InterPro" id="IPR002347">
    <property type="entry name" value="SDR_fam"/>
</dbReference>
<dbReference type="Gene3D" id="3.40.50.720">
    <property type="entry name" value="NAD(P)-binding Rossmann-like Domain"/>
    <property type="match status" value="1"/>
</dbReference>
<dbReference type="SUPFAM" id="SSF51735">
    <property type="entry name" value="NAD(P)-binding Rossmann-fold domains"/>
    <property type="match status" value="1"/>
</dbReference>
<comment type="similarity">
    <text evidence="1">Belongs to the short-chain dehydrogenases/reductases (SDR) family.</text>
</comment>